<comment type="caution">
    <text evidence="1">The sequence shown here is derived from an EMBL/GenBank/DDBJ whole genome shotgun (WGS) entry which is preliminary data.</text>
</comment>
<proteinExistence type="predicted"/>
<organism evidence="1 2">
    <name type="scientific">Eleusine coracana subsp. coracana</name>
    <dbReference type="NCBI Taxonomy" id="191504"/>
    <lineage>
        <taxon>Eukaryota</taxon>
        <taxon>Viridiplantae</taxon>
        <taxon>Streptophyta</taxon>
        <taxon>Embryophyta</taxon>
        <taxon>Tracheophyta</taxon>
        <taxon>Spermatophyta</taxon>
        <taxon>Magnoliopsida</taxon>
        <taxon>Liliopsida</taxon>
        <taxon>Poales</taxon>
        <taxon>Poaceae</taxon>
        <taxon>PACMAD clade</taxon>
        <taxon>Chloridoideae</taxon>
        <taxon>Cynodonteae</taxon>
        <taxon>Eleusininae</taxon>
        <taxon>Eleusine</taxon>
    </lineage>
</organism>
<reference evidence="1" key="2">
    <citation type="submission" date="2021-12" db="EMBL/GenBank/DDBJ databases">
        <title>Resequencing data analysis of finger millet.</title>
        <authorList>
            <person name="Hatakeyama M."/>
            <person name="Aluri S."/>
            <person name="Balachadran M.T."/>
            <person name="Sivarajan S.R."/>
            <person name="Poveda L."/>
            <person name="Shimizu-Inatsugi R."/>
            <person name="Schlapbach R."/>
            <person name="Sreeman S.M."/>
            <person name="Shimizu K.K."/>
        </authorList>
    </citation>
    <scope>NUCLEOTIDE SEQUENCE</scope>
</reference>
<reference evidence="1" key="1">
    <citation type="journal article" date="2018" name="DNA Res.">
        <title>Multiple hybrid de novo genome assembly of finger millet, an orphan allotetraploid crop.</title>
        <authorList>
            <person name="Hatakeyama M."/>
            <person name="Aluri S."/>
            <person name="Balachadran M.T."/>
            <person name="Sivarajan S.R."/>
            <person name="Patrignani A."/>
            <person name="Gruter S."/>
            <person name="Poveda L."/>
            <person name="Shimizu-Inatsugi R."/>
            <person name="Baeten J."/>
            <person name="Francoijs K.J."/>
            <person name="Nataraja K.N."/>
            <person name="Reddy Y.A.N."/>
            <person name="Phadnis S."/>
            <person name="Ravikumar R.L."/>
            <person name="Schlapbach R."/>
            <person name="Sreeman S.M."/>
            <person name="Shimizu K.K."/>
        </authorList>
    </citation>
    <scope>NUCLEOTIDE SEQUENCE</scope>
</reference>
<name>A0AAV5FTZ9_ELECO</name>
<dbReference type="AlphaFoldDB" id="A0AAV5FTZ9"/>
<accession>A0AAV5FTZ9</accession>
<protein>
    <submittedName>
        <fullName evidence="1">Uncharacterized protein</fullName>
    </submittedName>
</protein>
<dbReference type="EMBL" id="BQKI01000095">
    <property type="protein sequence ID" value="GJN38225.1"/>
    <property type="molecule type" value="Genomic_DNA"/>
</dbReference>
<sequence length="89" mass="9992">MGTGRTILVACKYYMEGASSSNNNAPKPVPSRANALMKRDAFTTSLKTLFEDLLMESNVKGVDTRKFVPCREVKRKNYLPEKHARLIGQ</sequence>
<dbReference type="Proteomes" id="UP001054889">
    <property type="component" value="Unassembled WGS sequence"/>
</dbReference>
<gene>
    <name evidence="1" type="primary">gb27248</name>
    <name evidence="1" type="ORF">PR202_gb27248</name>
</gene>
<evidence type="ECO:0000313" key="2">
    <source>
        <dbReference type="Proteomes" id="UP001054889"/>
    </source>
</evidence>
<keyword evidence="2" id="KW-1185">Reference proteome</keyword>
<evidence type="ECO:0000313" key="1">
    <source>
        <dbReference type="EMBL" id="GJN38225.1"/>
    </source>
</evidence>